<proteinExistence type="predicted"/>
<dbReference type="RefSeq" id="WP_117322968.1">
    <property type="nucleotide sequence ID" value="NZ_QVTD01000008.1"/>
</dbReference>
<protein>
    <submittedName>
        <fullName evidence="1">Uncharacterized protein</fullName>
    </submittedName>
</protein>
<evidence type="ECO:0000313" key="2">
    <source>
        <dbReference type="Proteomes" id="UP000262939"/>
    </source>
</evidence>
<dbReference type="AlphaFoldDB" id="A0A372LAL6"/>
<keyword evidence="2" id="KW-1185">Reference proteome</keyword>
<evidence type="ECO:0000313" key="1">
    <source>
        <dbReference type="EMBL" id="RFU62841.1"/>
    </source>
</evidence>
<gene>
    <name evidence="1" type="ORF">D0466_12860</name>
</gene>
<comment type="caution">
    <text evidence="1">The sequence shown here is derived from an EMBL/GenBank/DDBJ whole genome shotgun (WGS) entry which is preliminary data.</text>
</comment>
<sequence length="122" mass="13780">MGIKELILKINQSVEELDLVTTRKYIEENLEVLNGNKNLLKGNARELLVFLTNRLESGYEPLTRGEMATVSAINSFASKFDVRSIKVTIKDKEQLFLRKDFIDHLNADAKIILEGMGAIQKG</sequence>
<name>A0A372LAL6_9BACI</name>
<accession>A0A372LAL6</accession>
<dbReference type="Proteomes" id="UP000262939">
    <property type="component" value="Unassembled WGS sequence"/>
</dbReference>
<organism evidence="1 2">
    <name type="scientific">Peribacillus glennii</name>
    <dbReference type="NCBI Taxonomy" id="2303991"/>
    <lineage>
        <taxon>Bacteria</taxon>
        <taxon>Bacillati</taxon>
        <taxon>Bacillota</taxon>
        <taxon>Bacilli</taxon>
        <taxon>Bacillales</taxon>
        <taxon>Bacillaceae</taxon>
        <taxon>Peribacillus</taxon>
    </lineage>
</organism>
<dbReference type="OrthoDB" id="2860966at2"/>
<reference evidence="1 2" key="1">
    <citation type="submission" date="2018-08" db="EMBL/GenBank/DDBJ databases">
        <title>Bacillus chawlae sp. nov., Bacillus glennii sp. nov., and Bacillus saganii sp. nov. Isolated from the Vehicle Assembly Building at Kennedy Space Center where the Viking Spacecraft were Assembled.</title>
        <authorList>
            <person name="Seuylemezian A."/>
            <person name="Vaishampayan P."/>
        </authorList>
    </citation>
    <scope>NUCLEOTIDE SEQUENCE [LARGE SCALE GENOMIC DNA]</scope>
    <source>
        <strain evidence="1 2">V44-8</strain>
    </source>
</reference>
<dbReference type="EMBL" id="QVTD01000008">
    <property type="protein sequence ID" value="RFU62841.1"/>
    <property type="molecule type" value="Genomic_DNA"/>
</dbReference>